<evidence type="ECO:0000256" key="4">
    <source>
        <dbReference type="ARBA" id="ARBA00022801"/>
    </source>
</evidence>
<evidence type="ECO:0000256" key="7">
    <source>
        <dbReference type="ARBA" id="ARBA00023242"/>
    </source>
</evidence>
<keyword evidence="3" id="KW-0479">Metal-binding</keyword>
<feature type="compositionally biased region" description="Polar residues" evidence="10">
    <location>
        <begin position="983"/>
        <end position="994"/>
    </location>
</feature>
<feature type="compositionally biased region" description="Low complexity" evidence="10">
    <location>
        <begin position="152"/>
        <end position="165"/>
    </location>
</feature>
<sequence length="1629" mass="180701">HLPIYIFRRIERRYALARSRVATTRLNIQQSISSPGARGMEDSEGGSNGGGSGDIAHSSEKRRPGRPKGSRNKSKTPSASSLEPPRPRGRPRGSGPKQLAAAAAARLAASRAATRSSTPSLDQESASQPESSELHLPKRPVGRPRLHPAPPTTTVNVGRTNTVPGMPAVIRSRPPDAVDNNNPNNIHLIFLNAPRFAVPSSTSAPAPSSSQTALSPPLHEGPNETREGSTSTNPSHPQPICADRRPTVEEIEDEEDEEDGYDDYLNDGIGEDPGGDDDEDDGDSDGLSGGQESSSADPKPQRTPRPYPTWVTSRFTSHVAASAQRGADGLPPLYRDHKSFWFLAEDPFFSTQNVEDLKPESLFHPRFFLWDPMALGQVPCPREGCRSNLNRHATIKRPRRCVDFDDTFYMIGYRYRCPKCVHSKSGKNTVTYNSWDAAILCKIPRALANAFPAVLSHRSAISERVFMFMRSCFQSGMGAKQFSDALRVRHLENYDKLQVSYLSTIARARSDNIWLGANRKYKHFLPFEDMSSDGFHGYIPSSQLLRDLFDRFIEHHGPDFNQAISLLTGWLCAIDHSFKFELQLAKHIAKVNGEQIFIALLTVTNELGEIRVCNLVATKSHTQFELALDRMRESLKRYGHDQPAIFYTDNMADKAFLERCFPSLCEDVVAVEKYSQLECLELPRRENVYVMHAHDEINEAMRAILHELPEDSLSAELVLFVDSEWNVETSTQGYVTGRGSTAILQLGFRDKIYILQIGRMLSGGRMPPALKQLFTNPRILKVGRAVHADLKYLQEACASTEPFVGAVDLARLAKDRLVISTAKVGLDDLCARVLGKRLNKNVAERVSTLWETETLSEAQITYAALDVHACRCLYDVLSQISPPVPLPKTAGIGTEVLLFSEDRTRVVAHGTISAVSGKYQERITITASQCIVRVTEVVVPGALAKLGTKSVSLEELGDTPFEVIWRRNHLHLHSPIPMPVPLSSLQLTSHPTPHTSEKGKQTTLVSDDPESVPGTSLGQVLRDLESGSSDSAALPSQPFNSISYAVDLESQKQGEVILDAEIQWNEWRTEIRSRVLKDPFHIFNMFYLSVQHSLRVEFARTLRDALFIPDPCDKARIVEWGRRQNVPRTWDDLLFRNAAWLWKRCKRIIPPPEELYALVSEVFRVFGPLKDATTGLPLFNSAAWAVAKNILELIRKGFVSDPPSIALYSQRGVDKKTGLPLFRCFRGTNFTEGGVHTHLRSRMPTSGASIPHVNATLKDFILCHNKRVGTMNSTGKPFRGHFFIWLTNEIQEYESALEDVMQARQESSICHVNGNFYLPTNEVSGVLPIPADIRVKAGMAPFDPVVNTKGQLHRHLASLQGTRKAVLPIHNEPEKLLFKTFMSGQQSFGNFTSDAQVNASVRAWNIHADTDKDIHYKLPEQLKAYYNGAWKTNSNIKQTKALTSDSRRPLLAKIRDPKRLQNVPAVPETPMRLPSVPAGLLTLDSSAPVTSHSLGPARFMQTGLDSATIADSGAAGITFAAGSSQSSAAPEQTHLSEPNRPEHELRNSHMRVLAKRKIDATLAATTPAPKPKRAKRSCRKCGQQAGDCRGAKEVRLCSRPCRDCGKVDCRGRNPKSPNVDCARAKWDDG</sequence>
<dbReference type="Pfam" id="PF20499">
    <property type="entry name" value="DUF6729"/>
    <property type="match status" value="1"/>
</dbReference>
<evidence type="ECO:0000313" key="13">
    <source>
        <dbReference type="EMBL" id="CAK5267876.1"/>
    </source>
</evidence>
<dbReference type="InterPro" id="IPR036397">
    <property type="entry name" value="RNaseH_sf"/>
</dbReference>
<feature type="compositionally biased region" description="Basic residues" evidence="10">
    <location>
        <begin position="63"/>
        <end position="74"/>
    </location>
</feature>
<dbReference type="GO" id="GO:0046872">
    <property type="term" value="F:metal ion binding"/>
    <property type="evidence" value="ECO:0007669"/>
    <property type="project" value="UniProtKB-KW"/>
</dbReference>
<keyword evidence="7" id="KW-0539">Nucleus</keyword>
<gene>
    <name evidence="13" type="ORF">MYCIT1_LOCUS10759</name>
</gene>
<keyword evidence="2" id="KW-0540">Nuclease</keyword>
<dbReference type="GO" id="GO:0005634">
    <property type="term" value="C:nucleus"/>
    <property type="evidence" value="ECO:0007669"/>
    <property type="project" value="UniProtKB-SubCell"/>
</dbReference>
<evidence type="ECO:0000256" key="3">
    <source>
        <dbReference type="ARBA" id="ARBA00022723"/>
    </source>
</evidence>
<comment type="caution">
    <text evidence="13">The sequence shown here is derived from an EMBL/GenBank/DDBJ whole genome shotgun (WGS) entry which is preliminary data.</text>
</comment>
<dbReference type="CDD" id="cd06141">
    <property type="entry name" value="WRN_exo"/>
    <property type="match status" value="1"/>
</dbReference>
<evidence type="ECO:0000256" key="8">
    <source>
        <dbReference type="ARBA" id="ARBA00040531"/>
    </source>
</evidence>
<dbReference type="GO" id="GO:0003676">
    <property type="term" value="F:nucleic acid binding"/>
    <property type="evidence" value="ECO:0007669"/>
    <property type="project" value="InterPro"/>
</dbReference>
<dbReference type="SUPFAM" id="SSF53098">
    <property type="entry name" value="Ribonuclease H-like"/>
    <property type="match status" value="1"/>
</dbReference>
<feature type="domain" description="DUF6729" evidence="12">
    <location>
        <begin position="340"/>
        <end position="512"/>
    </location>
</feature>
<feature type="region of interest" description="Disordered" evidence="10">
    <location>
        <begin position="983"/>
        <end position="1017"/>
    </location>
</feature>
<keyword evidence="14" id="KW-1185">Reference proteome</keyword>
<dbReference type="EMBL" id="CAVNYO010000136">
    <property type="protein sequence ID" value="CAK5267876.1"/>
    <property type="molecule type" value="Genomic_DNA"/>
</dbReference>
<dbReference type="Proteomes" id="UP001295794">
    <property type="component" value="Unassembled WGS sequence"/>
</dbReference>
<evidence type="ECO:0000256" key="1">
    <source>
        <dbReference type="ARBA" id="ARBA00004123"/>
    </source>
</evidence>
<evidence type="ECO:0000256" key="2">
    <source>
        <dbReference type="ARBA" id="ARBA00022722"/>
    </source>
</evidence>
<evidence type="ECO:0000256" key="5">
    <source>
        <dbReference type="ARBA" id="ARBA00022839"/>
    </source>
</evidence>
<feature type="region of interest" description="Disordered" evidence="10">
    <location>
        <begin position="1522"/>
        <end position="1546"/>
    </location>
</feature>
<comment type="subcellular location">
    <subcellularLocation>
        <location evidence="1">Nucleus</location>
    </subcellularLocation>
</comment>
<evidence type="ECO:0000313" key="14">
    <source>
        <dbReference type="Proteomes" id="UP001295794"/>
    </source>
</evidence>
<evidence type="ECO:0000259" key="12">
    <source>
        <dbReference type="Pfam" id="PF20499"/>
    </source>
</evidence>
<evidence type="ECO:0000256" key="10">
    <source>
        <dbReference type="SAM" id="MobiDB-lite"/>
    </source>
</evidence>
<dbReference type="PANTHER" id="PTHR13620:SF109">
    <property type="entry name" value="3'-5' EXONUCLEASE"/>
    <property type="match status" value="1"/>
</dbReference>
<name>A0AAD2H291_9AGAR</name>
<keyword evidence="5" id="KW-0269">Exonuclease</keyword>
<dbReference type="Pfam" id="PF01612">
    <property type="entry name" value="DNA_pol_A_exo1"/>
    <property type="match status" value="1"/>
</dbReference>
<feature type="compositionally biased region" description="Basic residues" evidence="10">
    <location>
        <begin position="137"/>
        <end position="146"/>
    </location>
</feature>
<feature type="compositionally biased region" description="Acidic residues" evidence="10">
    <location>
        <begin position="249"/>
        <end position="284"/>
    </location>
</feature>
<feature type="domain" description="3'-5' exonuclease" evidence="11">
    <location>
        <begin position="727"/>
        <end position="878"/>
    </location>
</feature>
<reference evidence="13" key="1">
    <citation type="submission" date="2023-11" db="EMBL/GenBank/DDBJ databases">
        <authorList>
            <person name="De Vega J J."/>
            <person name="De Vega J J."/>
        </authorList>
    </citation>
    <scope>NUCLEOTIDE SEQUENCE</scope>
</reference>
<dbReference type="GO" id="GO:0008408">
    <property type="term" value="F:3'-5' exonuclease activity"/>
    <property type="evidence" value="ECO:0007669"/>
    <property type="project" value="InterPro"/>
</dbReference>
<feature type="region of interest" description="Disordered" evidence="10">
    <location>
        <begin position="29"/>
        <end position="185"/>
    </location>
</feature>
<evidence type="ECO:0000256" key="6">
    <source>
        <dbReference type="ARBA" id="ARBA00022842"/>
    </source>
</evidence>
<feature type="compositionally biased region" description="Polar residues" evidence="10">
    <location>
        <begin position="1522"/>
        <end position="1536"/>
    </location>
</feature>
<feature type="compositionally biased region" description="Polar residues" evidence="10">
    <location>
        <begin position="119"/>
        <end position="131"/>
    </location>
</feature>
<organism evidence="13 14">
    <name type="scientific">Mycena citricolor</name>
    <dbReference type="NCBI Taxonomy" id="2018698"/>
    <lineage>
        <taxon>Eukaryota</taxon>
        <taxon>Fungi</taxon>
        <taxon>Dikarya</taxon>
        <taxon>Basidiomycota</taxon>
        <taxon>Agaricomycotina</taxon>
        <taxon>Agaricomycetes</taxon>
        <taxon>Agaricomycetidae</taxon>
        <taxon>Agaricales</taxon>
        <taxon>Marasmiineae</taxon>
        <taxon>Mycenaceae</taxon>
        <taxon>Mycena</taxon>
    </lineage>
</organism>
<keyword evidence="4" id="KW-0378">Hydrolase</keyword>
<feature type="compositionally biased region" description="Basic and acidic residues" evidence="10">
    <location>
        <begin position="1537"/>
        <end position="1546"/>
    </location>
</feature>
<protein>
    <recommendedName>
        <fullName evidence="8">3'-5' exonuclease</fullName>
    </recommendedName>
    <alternativeName>
        <fullName evidence="9">Werner Syndrome-like exonuclease</fullName>
    </alternativeName>
</protein>
<dbReference type="InterPro" id="IPR002562">
    <property type="entry name" value="3'-5'_exonuclease_dom"/>
</dbReference>
<dbReference type="InterPro" id="IPR012337">
    <property type="entry name" value="RNaseH-like_sf"/>
</dbReference>
<feature type="region of interest" description="Disordered" evidence="10">
    <location>
        <begin position="198"/>
        <end position="309"/>
    </location>
</feature>
<proteinExistence type="predicted"/>
<dbReference type="InterPro" id="IPR051132">
    <property type="entry name" value="3-5_Exonuclease_domain"/>
</dbReference>
<dbReference type="InterPro" id="IPR046616">
    <property type="entry name" value="DUF6729"/>
</dbReference>
<accession>A0AAD2H291</accession>
<dbReference type="GO" id="GO:0006139">
    <property type="term" value="P:nucleobase-containing compound metabolic process"/>
    <property type="evidence" value="ECO:0007669"/>
    <property type="project" value="InterPro"/>
</dbReference>
<feature type="non-terminal residue" evidence="13">
    <location>
        <position position="1"/>
    </location>
</feature>
<dbReference type="PANTHER" id="PTHR13620">
    <property type="entry name" value="3-5 EXONUCLEASE"/>
    <property type="match status" value="1"/>
</dbReference>
<keyword evidence="6" id="KW-0460">Magnesium</keyword>
<evidence type="ECO:0000256" key="9">
    <source>
        <dbReference type="ARBA" id="ARBA00042761"/>
    </source>
</evidence>
<dbReference type="Gene3D" id="3.30.420.10">
    <property type="entry name" value="Ribonuclease H-like superfamily/Ribonuclease H"/>
    <property type="match status" value="1"/>
</dbReference>
<feature type="compositionally biased region" description="Low complexity" evidence="10">
    <location>
        <begin position="93"/>
        <end position="118"/>
    </location>
</feature>
<evidence type="ECO:0000259" key="11">
    <source>
        <dbReference type="Pfam" id="PF01612"/>
    </source>
</evidence>
<feature type="compositionally biased region" description="Low complexity" evidence="10">
    <location>
        <begin position="199"/>
        <end position="218"/>
    </location>
</feature>